<protein>
    <recommendedName>
        <fullName evidence="4">rRNA-processing protein EFG1</fullName>
    </recommendedName>
    <alternativeName>
        <fullName evidence="5">rRNA-processing protein efg1</fullName>
    </alternativeName>
</protein>
<keyword evidence="8" id="KW-0539">Nucleus</keyword>
<feature type="region of interest" description="Disordered" evidence="10">
    <location>
        <begin position="207"/>
        <end position="264"/>
    </location>
</feature>
<dbReference type="GO" id="GO:0005730">
    <property type="term" value="C:nucleolus"/>
    <property type="evidence" value="ECO:0007669"/>
    <property type="project" value="UniProtKB-SubCell"/>
</dbReference>
<evidence type="ECO:0000313" key="12">
    <source>
        <dbReference type="Proteomes" id="UP000664203"/>
    </source>
</evidence>
<comment type="subcellular location">
    <subcellularLocation>
        <location evidence="2">Nucleus</location>
        <location evidence="2">Nucleolus</location>
    </subcellularLocation>
</comment>
<dbReference type="GO" id="GO:0030688">
    <property type="term" value="C:preribosome, small subunit precursor"/>
    <property type="evidence" value="ECO:0007669"/>
    <property type="project" value="TreeGrafter"/>
</dbReference>
<dbReference type="AlphaFoldDB" id="A0A8H3G7F2"/>
<evidence type="ECO:0000256" key="3">
    <source>
        <dbReference type="ARBA" id="ARBA00006916"/>
    </source>
</evidence>
<dbReference type="EMBL" id="CAJPDR010000505">
    <property type="protein sequence ID" value="CAF9938247.1"/>
    <property type="molecule type" value="Genomic_DNA"/>
</dbReference>
<evidence type="ECO:0000256" key="1">
    <source>
        <dbReference type="ARBA" id="ARBA00002773"/>
    </source>
</evidence>
<evidence type="ECO:0000256" key="6">
    <source>
        <dbReference type="ARBA" id="ARBA00022552"/>
    </source>
</evidence>
<sequence length="264" mass="30183">MGTKRPHYDKPTPSESSTRRTQPHPSKRRRSNDFAPPSIKTPSVNQLKSKIRDLTRALEHSDQLPPGVRIEKERALAGYKQDVEKVHEDKRKHELIKKYHMDNSVLITTMFEERQKATRALKRLKKRLDASSLDTSEYKHLEKEVHDAEIDVNYTIYHPLTEKYQSLFPRQEDVEGGETAARKLVAKKPAMWQRIEQCTVEGTLEALRDGKLATSTPLGTRNSSAPEKSRSKHDSKNVPTGSKSLKAIVRQAQDEESDGGFFEE</sequence>
<evidence type="ECO:0000256" key="2">
    <source>
        <dbReference type="ARBA" id="ARBA00004604"/>
    </source>
</evidence>
<accession>A0A8H3G7F2</accession>
<evidence type="ECO:0000313" key="11">
    <source>
        <dbReference type="EMBL" id="CAF9938247.1"/>
    </source>
</evidence>
<evidence type="ECO:0000256" key="8">
    <source>
        <dbReference type="ARBA" id="ARBA00023242"/>
    </source>
</evidence>
<feature type="compositionally biased region" description="Basic and acidic residues" evidence="10">
    <location>
        <begin position="227"/>
        <end position="236"/>
    </location>
</feature>
<feature type="compositionally biased region" description="Basic and acidic residues" evidence="10">
    <location>
        <begin position="1"/>
        <end position="12"/>
    </location>
</feature>
<evidence type="ECO:0000256" key="10">
    <source>
        <dbReference type="SAM" id="MobiDB-lite"/>
    </source>
</evidence>
<evidence type="ECO:0000256" key="5">
    <source>
        <dbReference type="ARBA" id="ARBA00019827"/>
    </source>
</evidence>
<evidence type="ECO:0000256" key="7">
    <source>
        <dbReference type="ARBA" id="ARBA00023054"/>
    </source>
</evidence>
<dbReference type="Proteomes" id="UP000664203">
    <property type="component" value="Unassembled WGS sequence"/>
</dbReference>
<feature type="coiled-coil region" evidence="9">
    <location>
        <begin position="107"/>
        <end position="134"/>
    </location>
</feature>
<keyword evidence="7 9" id="KW-0175">Coiled coil</keyword>
<evidence type="ECO:0000256" key="9">
    <source>
        <dbReference type="SAM" id="Coils"/>
    </source>
</evidence>
<dbReference type="PANTHER" id="PTHR33911">
    <property type="entry name" value="RRNA-PROCESSING PROTEIN EFG1"/>
    <property type="match status" value="1"/>
</dbReference>
<comment type="caution">
    <text evidence="11">The sequence shown here is derived from an EMBL/GenBank/DDBJ whole genome shotgun (WGS) entry which is preliminary data.</text>
</comment>
<feature type="compositionally biased region" description="Acidic residues" evidence="10">
    <location>
        <begin position="254"/>
        <end position="264"/>
    </location>
</feature>
<keyword evidence="12" id="KW-1185">Reference proteome</keyword>
<name>A0A8H3G7F2_9LECA</name>
<feature type="compositionally biased region" description="Polar residues" evidence="10">
    <location>
        <begin position="213"/>
        <end position="226"/>
    </location>
</feature>
<organism evidence="11 12">
    <name type="scientific">Alectoria fallacina</name>
    <dbReference type="NCBI Taxonomy" id="1903189"/>
    <lineage>
        <taxon>Eukaryota</taxon>
        <taxon>Fungi</taxon>
        <taxon>Dikarya</taxon>
        <taxon>Ascomycota</taxon>
        <taxon>Pezizomycotina</taxon>
        <taxon>Lecanoromycetes</taxon>
        <taxon>OSLEUM clade</taxon>
        <taxon>Lecanoromycetidae</taxon>
        <taxon>Lecanorales</taxon>
        <taxon>Lecanorineae</taxon>
        <taxon>Parmeliaceae</taxon>
        <taxon>Alectoria</taxon>
    </lineage>
</organism>
<dbReference type="InterPro" id="IPR050786">
    <property type="entry name" value="EFG1_rRNA-proc"/>
</dbReference>
<dbReference type="OrthoDB" id="47732at2759"/>
<dbReference type="Pfam" id="PF10153">
    <property type="entry name" value="Efg1"/>
    <property type="match status" value="1"/>
</dbReference>
<gene>
    <name evidence="11" type="primary">EFG1</name>
    <name evidence="11" type="ORF">ALECFALPRED_007585</name>
</gene>
<evidence type="ECO:0000256" key="4">
    <source>
        <dbReference type="ARBA" id="ARBA00018689"/>
    </source>
</evidence>
<feature type="region of interest" description="Disordered" evidence="10">
    <location>
        <begin position="1"/>
        <end position="47"/>
    </location>
</feature>
<reference evidence="11" key="1">
    <citation type="submission" date="2021-03" db="EMBL/GenBank/DDBJ databases">
        <authorList>
            <person name="Tagirdzhanova G."/>
        </authorList>
    </citation>
    <scope>NUCLEOTIDE SEQUENCE</scope>
</reference>
<feature type="compositionally biased region" description="Basic residues" evidence="10">
    <location>
        <begin position="21"/>
        <end position="30"/>
    </location>
</feature>
<keyword evidence="6" id="KW-0698">rRNA processing</keyword>
<comment type="similarity">
    <text evidence="3">Belongs to the EFG1 family.</text>
</comment>
<comment type="function">
    <text evidence="1">Involved in rRNA processing.</text>
</comment>
<dbReference type="GO" id="GO:0000462">
    <property type="term" value="P:maturation of SSU-rRNA from tricistronic rRNA transcript (SSU-rRNA, 5.8S rRNA, LSU-rRNA)"/>
    <property type="evidence" value="ECO:0007669"/>
    <property type="project" value="TreeGrafter"/>
</dbReference>
<dbReference type="PANTHER" id="PTHR33911:SF1">
    <property type="entry name" value="RRNA-PROCESSING PROTEIN EFG1"/>
    <property type="match status" value="1"/>
</dbReference>
<dbReference type="InterPro" id="IPR019310">
    <property type="entry name" value="Efg1"/>
</dbReference>
<proteinExistence type="inferred from homology"/>